<dbReference type="InterPro" id="IPR013815">
    <property type="entry name" value="ATP_grasp_subdomain_1"/>
</dbReference>
<keyword evidence="1" id="KW-0547">Nucleotide-binding</keyword>
<evidence type="ECO:0000259" key="3">
    <source>
        <dbReference type="Pfam" id="PF02222"/>
    </source>
</evidence>
<protein>
    <recommendedName>
        <fullName evidence="3">ATP-grasp fold ATP-dependent carboxylate-amine ligase-type domain-containing protein</fullName>
    </recommendedName>
</protein>
<feature type="domain" description="ATP-grasp fold ATP-dependent carboxylate-amine ligase-type" evidence="3">
    <location>
        <begin position="45"/>
        <end position="94"/>
    </location>
</feature>
<evidence type="ECO:0000313" key="5">
    <source>
        <dbReference type="Proteomes" id="UP001165190"/>
    </source>
</evidence>
<name>A0A9W7MCP8_HIBTR</name>
<dbReference type="Pfam" id="PF02222">
    <property type="entry name" value="ATP-grasp"/>
    <property type="match status" value="1"/>
</dbReference>
<dbReference type="SUPFAM" id="SSF56059">
    <property type="entry name" value="Glutathione synthetase ATP-binding domain-like"/>
    <property type="match status" value="1"/>
</dbReference>
<gene>
    <name evidence="4" type="ORF">HRI_003563500</name>
</gene>
<organism evidence="4 5">
    <name type="scientific">Hibiscus trionum</name>
    <name type="common">Flower of an hour</name>
    <dbReference type="NCBI Taxonomy" id="183268"/>
    <lineage>
        <taxon>Eukaryota</taxon>
        <taxon>Viridiplantae</taxon>
        <taxon>Streptophyta</taxon>
        <taxon>Embryophyta</taxon>
        <taxon>Tracheophyta</taxon>
        <taxon>Spermatophyta</taxon>
        <taxon>Magnoliopsida</taxon>
        <taxon>eudicotyledons</taxon>
        <taxon>Gunneridae</taxon>
        <taxon>Pentapetalae</taxon>
        <taxon>rosids</taxon>
        <taxon>malvids</taxon>
        <taxon>Malvales</taxon>
        <taxon>Malvaceae</taxon>
        <taxon>Malvoideae</taxon>
        <taxon>Hibiscus</taxon>
    </lineage>
</organism>
<dbReference type="InterPro" id="IPR003135">
    <property type="entry name" value="ATP-grasp_carboxylate-amine"/>
</dbReference>
<sequence length="96" mass="11118">MWSFTVETEHVNVATLEKLEQQGVDCEPRASTIRIIQNKYLQKVHFSRHVIPFPEFMEIDDLEGAKKAGVQFSYLPMIKSKRLAYDGRENVVVTSF</sequence>
<dbReference type="PANTHER" id="PTHR11609">
    <property type="entry name" value="PURINE BIOSYNTHESIS PROTEIN 6/7, PUR6/7"/>
    <property type="match status" value="1"/>
</dbReference>
<accession>A0A9W7MCP8</accession>
<dbReference type="Gene3D" id="3.40.50.20">
    <property type="match status" value="1"/>
</dbReference>
<dbReference type="Gene3D" id="3.30.1490.20">
    <property type="entry name" value="ATP-grasp fold, A domain"/>
    <property type="match status" value="1"/>
</dbReference>
<dbReference type="GO" id="GO:0009507">
    <property type="term" value="C:chloroplast"/>
    <property type="evidence" value="ECO:0007669"/>
    <property type="project" value="TreeGrafter"/>
</dbReference>
<reference evidence="4" key="1">
    <citation type="submission" date="2023-05" db="EMBL/GenBank/DDBJ databases">
        <title>Genome and transcriptome analyses reveal genes involved in the formation of fine ridges on petal epidermal cells in Hibiscus trionum.</title>
        <authorList>
            <person name="Koshimizu S."/>
            <person name="Masuda S."/>
            <person name="Ishii T."/>
            <person name="Shirasu K."/>
            <person name="Hoshino A."/>
            <person name="Arita M."/>
        </authorList>
    </citation>
    <scope>NUCLEOTIDE SEQUENCE</scope>
    <source>
        <strain evidence="4">Hamamatsu line</strain>
    </source>
</reference>
<dbReference type="GO" id="GO:0005524">
    <property type="term" value="F:ATP binding"/>
    <property type="evidence" value="ECO:0007669"/>
    <property type="project" value="UniProtKB-KW"/>
</dbReference>
<dbReference type="PANTHER" id="PTHR11609:SF5">
    <property type="entry name" value="PHOSPHORIBOSYLAMINOIMIDAZOLE CARBOXYLASE"/>
    <property type="match status" value="1"/>
</dbReference>
<comment type="caution">
    <text evidence="4">The sequence shown here is derived from an EMBL/GenBank/DDBJ whole genome shotgun (WGS) entry which is preliminary data.</text>
</comment>
<evidence type="ECO:0000313" key="4">
    <source>
        <dbReference type="EMBL" id="GMI98942.1"/>
    </source>
</evidence>
<dbReference type="Proteomes" id="UP001165190">
    <property type="component" value="Unassembled WGS sequence"/>
</dbReference>
<keyword evidence="5" id="KW-1185">Reference proteome</keyword>
<evidence type="ECO:0000256" key="2">
    <source>
        <dbReference type="ARBA" id="ARBA00022840"/>
    </source>
</evidence>
<evidence type="ECO:0000256" key="1">
    <source>
        <dbReference type="ARBA" id="ARBA00022741"/>
    </source>
</evidence>
<dbReference type="EMBL" id="BSYR01000033">
    <property type="protein sequence ID" value="GMI98942.1"/>
    <property type="molecule type" value="Genomic_DNA"/>
</dbReference>
<dbReference type="AlphaFoldDB" id="A0A9W7MCP8"/>
<dbReference type="OrthoDB" id="1681013at2759"/>
<proteinExistence type="predicted"/>
<keyword evidence="2" id="KW-0067">ATP-binding</keyword>